<dbReference type="PANTHER" id="PTHR35176:SF6">
    <property type="entry name" value="HEME OXYGENASE HI_0854-RELATED"/>
    <property type="match status" value="1"/>
</dbReference>
<dbReference type="STRING" id="1137991.SAMN05660642_02153"/>
<dbReference type="InterPro" id="IPR052019">
    <property type="entry name" value="F420H2_bilvrd_red/Heme_oxyg"/>
</dbReference>
<evidence type="ECO:0000256" key="2">
    <source>
        <dbReference type="SAM" id="MobiDB-lite"/>
    </source>
</evidence>
<organism evidence="4 5">
    <name type="scientific">Geodermatophilus siccatus</name>
    <dbReference type="NCBI Taxonomy" id="1137991"/>
    <lineage>
        <taxon>Bacteria</taxon>
        <taxon>Bacillati</taxon>
        <taxon>Actinomycetota</taxon>
        <taxon>Actinomycetes</taxon>
        <taxon>Geodermatophilales</taxon>
        <taxon>Geodermatophilaceae</taxon>
        <taxon>Geodermatophilus</taxon>
    </lineage>
</organism>
<proteinExistence type="predicted"/>
<accession>A0A1G9S0A4</accession>
<dbReference type="PANTHER" id="PTHR35176">
    <property type="entry name" value="HEME OXYGENASE HI_0854-RELATED"/>
    <property type="match status" value="1"/>
</dbReference>
<sequence length="185" mass="20657">MGSGTWKLSPLAPPCGLEHSAFLPGSRVFRSREPTLGAFRAADRGARPVAGTQDGPDLHSTTREPASGPDYAAISTRMPSGHIRTQYIWVGVEGDGLFVNTGPHRQEFRDLERDPRVTLAIRDEQNPYRYAEVRGRVVETERGQRARDQIDELSQKYDGKPYPAENITTERVIVWTEPERQTIAG</sequence>
<dbReference type="SUPFAM" id="SSF50475">
    <property type="entry name" value="FMN-binding split barrel"/>
    <property type="match status" value="1"/>
</dbReference>
<feature type="domain" description="Pyridoxamine 5'-phosphate oxidase N-terminal" evidence="3">
    <location>
        <begin position="67"/>
        <end position="180"/>
    </location>
</feature>
<dbReference type="InterPro" id="IPR012349">
    <property type="entry name" value="Split_barrel_FMN-bd"/>
</dbReference>
<dbReference type="Gene3D" id="2.30.110.10">
    <property type="entry name" value="Electron Transport, Fmn-binding Protein, Chain A"/>
    <property type="match status" value="1"/>
</dbReference>
<evidence type="ECO:0000256" key="1">
    <source>
        <dbReference type="ARBA" id="ARBA00023002"/>
    </source>
</evidence>
<dbReference type="InterPro" id="IPR011576">
    <property type="entry name" value="Pyridox_Oxase_N"/>
</dbReference>
<gene>
    <name evidence="4" type="ORF">SAMN05660642_02153</name>
</gene>
<feature type="region of interest" description="Disordered" evidence="2">
    <location>
        <begin position="39"/>
        <end position="71"/>
    </location>
</feature>
<name>A0A1G9S0A4_9ACTN</name>
<evidence type="ECO:0000313" key="4">
    <source>
        <dbReference type="EMBL" id="SDM28903.1"/>
    </source>
</evidence>
<protein>
    <submittedName>
        <fullName evidence="4">PPOX class probable F420-dependent enzyme</fullName>
    </submittedName>
</protein>
<evidence type="ECO:0000259" key="3">
    <source>
        <dbReference type="Pfam" id="PF01243"/>
    </source>
</evidence>
<dbReference type="EMBL" id="FNHE01000004">
    <property type="protein sequence ID" value="SDM28903.1"/>
    <property type="molecule type" value="Genomic_DNA"/>
</dbReference>
<reference evidence="5" key="1">
    <citation type="submission" date="2016-10" db="EMBL/GenBank/DDBJ databases">
        <authorList>
            <person name="Varghese N."/>
            <person name="Submissions S."/>
        </authorList>
    </citation>
    <scope>NUCLEOTIDE SEQUENCE [LARGE SCALE GENOMIC DNA]</scope>
    <source>
        <strain evidence="5">DSM 45419</strain>
    </source>
</reference>
<evidence type="ECO:0000313" key="5">
    <source>
        <dbReference type="Proteomes" id="UP000198680"/>
    </source>
</evidence>
<dbReference type="Pfam" id="PF01243">
    <property type="entry name" value="PNPOx_N"/>
    <property type="match status" value="1"/>
</dbReference>
<dbReference type="GO" id="GO:0070967">
    <property type="term" value="F:coenzyme F420 binding"/>
    <property type="evidence" value="ECO:0007669"/>
    <property type="project" value="TreeGrafter"/>
</dbReference>
<keyword evidence="1" id="KW-0560">Oxidoreductase</keyword>
<dbReference type="AlphaFoldDB" id="A0A1G9S0A4"/>
<keyword evidence="5" id="KW-1185">Reference proteome</keyword>
<dbReference type="GO" id="GO:0005829">
    <property type="term" value="C:cytosol"/>
    <property type="evidence" value="ECO:0007669"/>
    <property type="project" value="TreeGrafter"/>
</dbReference>
<dbReference type="Proteomes" id="UP000198680">
    <property type="component" value="Unassembled WGS sequence"/>
</dbReference>
<dbReference type="GO" id="GO:0016627">
    <property type="term" value="F:oxidoreductase activity, acting on the CH-CH group of donors"/>
    <property type="evidence" value="ECO:0007669"/>
    <property type="project" value="TreeGrafter"/>
</dbReference>